<keyword evidence="7" id="KW-0539">Nucleus</keyword>
<keyword evidence="6" id="KW-0995">Kinetochore</keyword>
<organism evidence="11 12">
    <name type="scientific">Polychaeton citri CBS 116435</name>
    <dbReference type="NCBI Taxonomy" id="1314669"/>
    <lineage>
        <taxon>Eukaryota</taxon>
        <taxon>Fungi</taxon>
        <taxon>Dikarya</taxon>
        <taxon>Ascomycota</taxon>
        <taxon>Pezizomycotina</taxon>
        <taxon>Dothideomycetes</taxon>
        <taxon>Dothideomycetidae</taxon>
        <taxon>Capnodiales</taxon>
        <taxon>Capnodiaceae</taxon>
        <taxon>Polychaeton</taxon>
    </lineage>
</organism>
<keyword evidence="12" id="KW-1185">Reference proteome</keyword>
<keyword evidence="4" id="KW-0132">Cell division</keyword>
<evidence type="ECO:0000256" key="5">
    <source>
        <dbReference type="ARBA" id="ARBA00022776"/>
    </source>
</evidence>
<protein>
    <submittedName>
        <fullName evidence="11">Nnf1-domain-containing protein</fullName>
    </submittedName>
</protein>
<evidence type="ECO:0000256" key="3">
    <source>
        <dbReference type="ARBA" id="ARBA00022454"/>
    </source>
</evidence>
<dbReference type="InterPro" id="IPR007128">
    <property type="entry name" value="PMF1/Nnf1"/>
</dbReference>
<feature type="compositionally biased region" description="Pro residues" evidence="10">
    <location>
        <begin position="17"/>
        <end position="26"/>
    </location>
</feature>
<sequence length="221" mass="24398">MANAGGVQEGSRSPSPMSAPPLPLTPGPRASTLHKLYSDAVAHILKTCSHQNFASCFPTPAQQVPQAILSLHEQFTERLGKSMRDEFENILEEREVVPSLNHLDRLVEEARKRKQEGSEEEGKSPVAPHTLPAQTLYTAHLQPSLAEHLRDLRSKQETLAHDNTQVVERVLQQRRQIASLLQGLEAVVADVGASVAKLDPAELDTLREETREIDEGMRVDG</sequence>
<dbReference type="PANTHER" id="PTHR15459:SF3">
    <property type="entry name" value="POLYAMINE-MODULATED FACTOR 1"/>
    <property type="match status" value="1"/>
</dbReference>
<evidence type="ECO:0000313" key="11">
    <source>
        <dbReference type="EMBL" id="KAF2721838.1"/>
    </source>
</evidence>
<dbReference type="GO" id="GO:0051301">
    <property type="term" value="P:cell division"/>
    <property type="evidence" value="ECO:0007669"/>
    <property type="project" value="UniProtKB-KW"/>
</dbReference>
<evidence type="ECO:0000256" key="4">
    <source>
        <dbReference type="ARBA" id="ARBA00022618"/>
    </source>
</evidence>
<keyword evidence="8" id="KW-0131">Cell cycle</keyword>
<dbReference type="PANTHER" id="PTHR15459">
    <property type="entry name" value="POLYAMINE-MODULATED FACTOR 1"/>
    <property type="match status" value="1"/>
</dbReference>
<dbReference type="GO" id="GO:0005634">
    <property type="term" value="C:nucleus"/>
    <property type="evidence" value="ECO:0007669"/>
    <property type="project" value="UniProtKB-SubCell"/>
</dbReference>
<name>A0A9P4Q9S6_9PEZI</name>
<evidence type="ECO:0000256" key="9">
    <source>
        <dbReference type="ARBA" id="ARBA00023328"/>
    </source>
</evidence>
<dbReference type="GO" id="GO:0000444">
    <property type="term" value="C:MIS12/MIND type complex"/>
    <property type="evidence" value="ECO:0007669"/>
    <property type="project" value="InterPro"/>
</dbReference>
<evidence type="ECO:0000256" key="8">
    <source>
        <dbReference type="ARBA" id="ARBA00023306"/>
    </source>
</evidence>
<gene>
    <name evidence="11" type="ORF">K431DRAFT_223251</name>
</gene>
<feature type="region of interest" description="Disordered" evidence="10">
    <location>
        <begin position="1"/>
        <end position="27"/>
    </location>
</feature>
<proteinExistence type="predicted"/>
<keyword evidence="9" id="KW-0137">Centromere</keyword>
<reference evidence="11" key="1">
    <citation type="journal article" date="2020" name="Stud. Mycol.">
        <title>101 Dothideomycetes genomes: a test case for predicting lifestyles and emergence of pathogens.</title>
        <authorList>
            <person name="Haridas S."/>
            <person name="Albert R."/>
            <person name="Binder M."/>
            <person name="Bloem J."/>
            <person name="Labutti K."/>
            <person name="Salamov A."/>
            <person name="Andreopoulos B."/>
            <person name="Baker S."/>
            <person name="Barry K."/>
            <person name="Bills G."/>
            <person name="Bluhm B."/>
            <person name="Cannon C."/>
            <person name="Castanera R."/>
            <person name="Culley D."/>
            <person name="Daum C."/>
            <person name="Ezra D."/>
            <person name="Gonzalez J."/>
            <person name="Henrissat B."/>
            <person name="Kuo A."/>
            <person name="Liang C."/>
            <person name="Lipzen A."/>
            <person name="Lutzoni F."/>
            <person name="Magnuson J."/>
            <person name="Mondo S."/>
            <person name="Nolan M."/>
            <person name="Ohm R."/>
            <person name="Pangilinan J."/>
            <person name="Park H.-J."/>
            <person name="Ramirez L."/>
            <person name="Alfaro M."/>
            <person name="Sun H."/>
            <person name="Tritt A."/>
            <person name="Yoshinaga Y."/>
            <person name="Zwiers L.-H."/>
            <person name="Turgeon B."/>
            <person name="Goodwin S."/>
            <person name="Spatafora J."/>
            <person name="Crous P."/>
            <person name="Grigoriev I."/>
        </authorList>
    </citation>
    <scope>NUCLEOTIDE SEQUENCE</scope>
    <source>
        <strain evidence="11">CBS 116435</strain>
    </source>
</reference>
<comment type="caution">
    <text evidence="11">The sequence shown here is derived from an EMBL/GenBank/DDBJ whole genome shotgun (WGS) entry which is preliminary data.</text>
</comment>
<dbReference type="Pfam" id="PF03980">
    <property type="entry name" value="Nnf1"/>
    <property type="match status" value="1"/>
</dbReference>
<dbReference type="Proteomes" id="UP000799441">
    <property type="component" value="Unassembled WGS sequence"/>
</dbReference>
<dbReference type="EMBL" id="MU003787">
    <property type="protein sequence ID" value="KAF2721838.1"/>
    <property type="molecule type" value="Genomic_DNA"/>
</dbReference>
<comment type="subcellular location">
    <subcellularLocation>
        <location evidence="2">Chromosome</location>
        <location evidence="2">Centromere</location>
        <location evidence="2">Kinetochore</location>
    </subcellularLocation>
    <subcellularLocation>
        <location evidence="1">Nucleus</location>
    </subcellularLocation>
</comment>
<evidence type="ECO:0000256" key="1">
    <source>
        <dbReference type="ARBA" id="ARBA00004123"/>
    </source>
</evidence>
<evidence type="ECO:0000256" key="7">
    <source>
        <dbReference type="ARBA" id="ARBA00023242"/>
    </source>
</evidence>
<accession>A0A9P4Q9S6</accession>
<dbReference type="OrthoDB" id="18453at2759"/>
<keyword evidence="5" id="KW-0498">Mitosis</keyword>
<keyword evidence="3" id="KW-0158">Chromosome</keyword>
<evidence type="ECO:0000256" key="6">
    <source>
        <dbReference type="ARBA" id="ARBA00022838"/>
    </source>
</evidence>
<dbReference type="AlphaFoldDB" id="A0A9P4Q9S6"/>
<evidence type="ECO:0000256" key="2">
    <source>
        <dbReference type="ARBA" id="ARBA00004629"/>
    </source>
</evidence>
<evidence type="ECO:0000256" key="10">
    <source>
        <dbReference type="SAM" id="MobiDB-lite"/>
    </source>
</evidence>
<evidence type="ECO:0000313" key="12">
    <source>
        <dbReference type="Proteomes" id="UP000799441"/>
    </source>
</evidence>
<dbReference type="GO" id="GO:0007059">
    <property type="term" value="P:chromosome segregation"/>
    <property type="evidence" value="ECO:0007669"/>
    <property type="project" value="TreeGrafter"/>
</dbReference>